<dbReference type="InterPro" id="IPR053925">
    <property type="entry name" value="RecX_HTH_3rd"/>
</dbReference>
<feature type="domain" description="RecX third three-helical" evidence="6">
    <location>
        <begin position="103"/>
        <end position="146"/>
    </location>
</feature>
<dbReference type="InterPro" id="IPR003783">
    <property type="entry name" value="Regulatory_RecX"/>
</dbReference>
<evidence type="ECO:0000313" key="8">
    <source>
        <dbReference type="Proteomes" id="UP000712080"/>
    </source>
</evidence>
<dbReference type="PANTHER" id="PTHR33602">
    <property type="entry name" value="REGULATORY PROTEIN RECX FAMILY PROTEIN"/>
    <property type="match status" value="1"/>
</dbReference>
<evidence type="ECO:0000256" key="1">
    <source>
        <dbReference type="ARBA" id="ARBA00004496"/>
    </source>
</evidence>
<reference evidence="7" key="1">
    <citation type="submission" date="2020-02" db="EMBL/GenBank/DDBJ databases">
        <title>Flavobacterium sp. genome.</title>
        <authorList>
            <person name="Jung H.S."/>
            <person name="Baek J.H."/>
            <person name="Jeon C.O."/>
        </authorList>
    </citation>
    <scope>NUCLEOTIDE SEQUENCE</scope>
    <source>
        <strain evidence="7">SE-s28</strain>
    </source>
</reference>
<dbReference type="PANTHER" id="PTHR33602:SF1">
    <property type="entry name" value="REGULATORY PROTEIN RECX FAMILY PROTEIN"/>
    <property type="match status" value="1"/>
</dbReference>
<dbReference type="Pfam" id="PF21981">
    <property type="entry name" value="RecX_HTH3"/>
    <property type="match status" value="1"/>
</dbReference>
<evidence type="ECO:0000256" key="4">
    <source>
        <dbReference type="ARBA" id="ARBA00022490"/>
    </source>
</evidence>
<keyword evidence="4" id="KW-0963">Cytoplasm</keyword>
<dbReference type="GO" id="GO:0006282">
    <property type="term" value="P:regulation of DNA repair"/>
    <property type="evidence" value="ECO:0007669"/>
    <property type="project" value="InterPro"/>
</dbReference>
<evidence type="ECO:0000256" key="2">
    <source>
        <dbReference type="ARBA" id="ARBA00009695"/>
    </source>
</evidence>
<dbReference type="EMBL" id="JAAMPU010000105">
    <property type="protein sequence ID" value="NMH28213.1"/>
    <property type="molecule type" value="Genomic_DNA"/>
</dbReference>
<sequence length="156" mass="18210">MSKVYSVEEARKKMEYFCSYQDRCHAEVSARLRDMGMISQAIDVIMTKLIQDNYLNEERFARSFARGKHRIKGWGIPRITSELKLRSISLANIKAALTEIPADDYHENFDKLAEKKWQTTLEKDLLKKKKKVADFLLRKGFESQLVLDKIHQLGKS</sequence>
<evidence type="ECO:0000256" key="3">
    <source>
        <dbReference type="ARBA" id="ARBA00018111"/>
    </source>
</evidence>
<comment type="caution">
    <text evidence="7">The sequence shown here is derived from an EMBL/GenBank/DDBJ whole genome shotgun (WGS) entry which is preliminary data.</text>
</comment>
<dbReference type="RefSeq" id="WP_169527327.1">
    <property type="nucleotide sequence ID" value="NZ_JAAMPU010000105.1"/>
</dbReference>
<proteinExistence type="inferred from homology"/>
<feature type="domain" description="RecX second three-helical" evidence="5">
    <location>
        <begin position="56"/>
        <end position="97"/>
    </location>
</feature>
<dbReference type="Proteomes" id="UP000712080">
    <property type="component" value="Unassembled WGS sequence"/>
</dbReference>
<comment type="similarity">
    <text evidence="2">Belongs to the RecX family.</text>
</comment>
<accession>A0A972JIG5</accession>
<evidence type="ECO:0000313" key="7">
    <source>
        <dbReference type="EMBL" id="NMH28213.1"/>
    </source>
</evidence>
<evidence type="ECO:0000259" key="5">
    <source>
        <dbReference type="Pfam" id="PF02631"/>
    </source>
</evidence>
<dbReference type="InterPro" id="IPR036388">
    <property type="entry name" value="WH-like_DNA-bd_sf"/>
</dbReference>
<name>A0A972JIG5_9FLAO</name>
<comment type="subcellular location">
    <subcellularLocation>
        <location evidence="1">Cytoplasm</location>
    </subcellularLocation>
</comment>
<evidence type="ECO:0000259" key="6">
    <source>
        <dbReference type="Pfam" id="PF21981"/>
    </source>
</evidence>
<keyword evidence="8" id="KW-1185">Reference proteome</keyword>
<dbReference type="InterPro" id="IPR053924">
    <property type="entry name" value="RecX_HTH_2nd"/>
</dbReference>
<gene>
    <name evidence="7" type="ORF">G6047_09230</name>
</gene>
<protein>
    <recommendedName>
        <fullName evidence="3">Regulatory protein RecX</fullName>
    </recommendedName>
</protein>
<dbReference type="GO" id="GO:0005737">
    <property type="term" value="C:cytoplasm"/>
    <property type="evidence" value="ECO:0007669"/>
    <property type="project" value="UniProtKB-SubCell"/>
</dbReference>
<dbReference type="Pfam" id="PF02631">
    <property type="entry name" value="RecX_HTH2"/>
    <property type="match status" value="1"/>
</dbReference>
<dbReference type="Gene3D" id="1.10.10.10">
    <property type="entry name" value="Winged helix-like DNA-binding domain superfamily/Winged helix DNA-binding domain"/>
    <property type="match status" value="2"/>
</dbReference>
<dbReference type="AlphaFoldDB" id="A0A972JIG5"/>
<organism evidence="7 8">
    <name type="scientific">Flavobacterium silvaticum</name>
    <dbReference type="NCBI Taxonomy" id="1852020"/>
    <lineage>
        <taxon>Bacteria</taxon>
        <taxon>Pseudomonadati</taxon>
        <taxon>Bacteroidota</taxon>
        <taxon>Flavobacteriia</taxon>
        <taxon>Flavobacteriales</taxon>
        <taxon>Flavobacteriaceae</taxon>
        <taxon>Flavobacterium</taxon>
    </lineage>
</organism>